<evidence type="ECO:0000256" key="6">
    <source>
        <dbReference type="ARBA" id="ARBA00022989"/>
    </source>
</evidence>
<dbReference type="GO" id="GO:0005886">
    <property type="term" value="C:plasma membrane"/>
    <property type="evidence" value="ECO:0007669"/>
    <property type="project" value="UniProtKB-SubCell"/>
</dbReference>
<keyword evidence="4" id="KW-1003">Cell membrane</keyword>
<feature type="compositionally biased region" description="Polar residues" evidence="8">
    <location>
        <begin position="411"/>
        <end position="432"/>
    </location>
</feature>
<dbReference type="Pfam" id="PF03595">
    <property type="entry name" value="SLAC1"/>
    <property type="match status" value="1"/>
</dbReference>
<evidence type="ECO:0000256" key="3">
    <source>
        <dbReference type="ARBA" id="ARBA00022448"/>
    </source>
</evidence>
<evidence type="ECO:0000313" key="11">
    <source>
        <dbReference type="Proteomes" id="UP000245699"/>
    </source>
</evidence>
<dbReference type="OrthoDB" id="1099at2759"/>
<evidence type="ECO:0000256" key="4">
    <source>
        <dbReference type="ARBA" id="ARBA00022475"/>
    </source>
</evidence>
<feature type="transmembrane region" description="Helical" evidence="9">
    <location>
        <begin position="329"/>
        <end position="350"/>
    </location>
</feature>
<dbReference type="InterPro" id="IPR038665">
    <property type="entry name" value="Voltage-dep_anion_channel_sf"/>
</dbReference>
<dbReference type="PANTHER" id="PTHR31686">
    <property type="match status" value="1"/>
</dbReference>
<feature type="transmembrane region" description="Helical" evidence="9">
    <location>
        <begin position="117"/>
        <end position="137"/>
    </location>
</feature>
<feature type="transmembrane region" description="Helical" evidence="9">
    <location>
        <begin position="180"/>
        <end position="206"/>
    </location>
</feature>
<evidence type="ECO:0000256" key="2">
    <source>
        <dbReference type="ARBA" id="ARBA00008566"/>
    </source>
</evidence>
<keyword evidence="5 9" id="KW-0812">Transmembrane</keyword>
<dbReference type="InterPro" id="IPR051629">
    <property type="entry name" value="Sulfite_efflux_TDT"/>
</dbReference>
<dbReference type="AlphaFoldDB" id="A0A2T9YDQ1"/>
<feature type="compositionally biased region" description="Polar residues" evidence="8">
    <location>
        <begin position="384"/>
        <end position="394"/>
    </location>
</feature>
<dbReference type="Proteomes" id="UP000245699">
    <property type="component" value="Unassembled WGS sequence"/>
</dbReference>
<feature type="compositionally biased region" description="Basic and acidic residues" evidence="8">
    <location>
        <begin position="395"/>
        <end position="407"/>
    </location>
</feature>
<feature type="transmembrane region" description="Helical" evidence="9">
    <location>
        <begin position="218"/>
        <end position="239"/>
    </location>
</feature>
<accession>A0A2T9YDQ1</accession>
<dbReference type="EMBL" id="MBFT01000481">
    <property type="protein sequence ID" value="PVU90461.1"/>
    <property type="molecule type" value="Genomic_DNA"/>
</dbReference>
<feature type="transmembrane region" description="Helical" evidence="9">
    <location>
        <begin position="149"/>
        <end position="174"/>
    </location>
</feature>
<feature type="transmembrane region" description="Helical" evidence="9">
    <location>
        <begin position="84"/>
        <end position="105"/>
    </location>
</feature>
<feature type="transmembrane region" description="Helical" evidence="9">
    <location>
        <begin position="259"/>
        <end position="284"/>
    </location>
</feature>
<evidence type="ECO:0000256" key="7">
    <source>
        <dbReference type="ARBA" id="ARBA00023136"/>
    </source>
</evidence>
<feature type="transmembrane region" description="Helical" evidence="9">
    <location>
        <begin position="305"/>
        <end position="323"/>
    </location>
</feature>
<comment type="caution">
    <text evidence="10">The sequence shown here is derived from an EMBL/GenBank/DDBJ whole genome shotgun (WGS) entry which is preliminary data.</text>
</comment>
<dbReference type="GO" id="GO:0000319">
    <property type="term" value="F:sulfite transmembrane transporter activity"/>
    <property type="evidence" value="ECO:0007669"/>
    <property type="project" value="TreeGrafter"/>
</dbReference>
<evidence type="ECO:0000256" key="9">
    <source>
        <dbReference type="SAM" id="Phobius"/>
    </source>
</evidence>
<keyword evidence="11" id="KW-1185">Reference proteome</keyword>
<dbReference type="FunFam" id="1.50.10.150:FF:000004">
    <property type="entry name" value="Malic acid transporter"/>
    <property type="match status" value="1"/>
</dbReference>
<feature type="transmembrane region" description="Helical" evidence="9">
    <location>
        <begin position="43"/>
        <end position="63"/>
    </location>
</feature>
<reference evidence="10 11" key="1">
    <citation type="journal article" date="2018" name="MBio">
        <title>Comparative Genomics Reveals the Core Gene Toolbox for the Fungus-Insect Symbiosis.</title>
        <authorList>
            <person name="Wang Y."/>
            <person name="Stata M."/>
            <person name="Wang W."/>
            <person name="Stajich J.E."/>
            <person name="White M.M."/>
            <person name="Moncalvo J.M."/>
        </authorList>
    </citation>
    <scope>NUCLEOTIDE SEQUENCE [LARGE SCALE GENOMIC DNA]</scope>
    <source>
        <strain evidence="10 11">AUS-77-4</strain>
    </source>
</reference>
<evidence type="ECO:0000313" key="10">
    <source>
        <dbReference type="EMBL" id="PVU90461.1"/>
    </source>
</evidence>
<dbReference type="Gene3D" id="1.50.10.150">
    <property type="entry name" value="Voltage-dependent anion channel"/>
    <property type="match status" value="1"/>
</dbReference>
<protein>
    <recommendedName>
        <fullName evidence="12">Sulfite efflux pump SSU1</fullName>
    </recommendedName>
</protein>
<comment type="subcellular location">
    <subcellularLocation>
        <location evidence="1">Cell membrane</location>
        <topology evidence="1">Multi-pass membrane protein</topology>
    </subcellularLocation>
</comment>
<dbReference type="InterPro" id="IPR004695">
    <property type="entry name" value="SLAC1/Mae1/Ssu1/TehA"/>
</dbReference>
<gene>
    <name evidence="10" type="ORF">BB559_004593</name>
</gene>
<feature type="region of interest" description="Disordered" evidence="8">
    <location>
        <begin position="383"/>
        <end position="440"/>
    </location>
</feature>
<sequence length="440" mass="48331">MAKPLNEIILGFTPAWFTATMGTGITGILIYTLPYQFKGCHQIGLFIFAINCVIFTLFSIMLISKYIFYPTTFRKMLVHPIQSMFIGAIPMGFATIINSIIFMFPKNTHSWSPTLGLVFWSIDVVLMLFSCLVVPFYKMVIQVHSLDKMYATWLLPIVPAVVTAASGAVVANVLPENQAHVVVILSYIIWGLGIPLSLCIIGIYYARVTLHKLPPPELLISVFLPLGPLGQGSFGIMSLGKVANEIYGPNSSISIPTPLFGEIGFASGVLTGLIMWGFGLFWLIMATSSVIYGMKQNKVKFNMGWWGLTFPLGVYTSSTNTLGNIFDSTAFKVLGTFLTCCLFCLWLLVFSKTLKGAFNYELFVDPSLANVNAQIVPLSEGDLETQNSEDSNENGSHDQTVHNDSRILENVSGNTFSGYPEVSDNTSAQNPAKPSIVLDR</sequence>
<comment type="similarity">
    <text evidence="2">Belongs to the tellurite-resistance/dicarboxylate transporter (TDT) family.</text>
</comment>
<dbReference type="CDD" id="cd09318">
    <property type="entry name" value="TDT_SSU1"/>
    <property type="match status" value="1"/>
</dbReference>
<organism evidence="10 11">
    <name type="scientific">Furculomyces boomerangus</name>
    <dbReference type="NCBI Taxonomy" id="61424"/>
    <lineage>
        <taxon>Eukaryota</taxon>
        <taxon>Fungi</taxon>
        <taxon>Fungi incertae sedis</taxon>
        <taxon>Zoopagomycota</taxon>
        <taxon>Kickxellomycotina</taxon>
        <taxon>Harpellomycetes</taxon>
        <taxon>Harpellales</taxon>
        <taxon>Harpellaceae</taxon>
        <taxon>Furculomyces</taxon>
    </lineage>
</organism>
<evidence type="ECO:0008006" key="12">
    <source>
        <dbReference type="Google" id="ProtNLM"/>
    </source>
</evidence>
<evidence type="ECO:0000256" key="8">
    <source>
        <dbReference type="SAM" id="MobiDB-lite"/>
    </source>
</evidence>
<keyword evidence="7 9" id="KW-0472">Membrane</keyword>
<evidence type="ECO:0000256" key="5">
    <source>
        <dbReference type="ARBA" id="ARBA00022692"/>
    </source>
</evidence>
<dbReference type="PANTHER" id="PTHR31686:SF1">
    <property type="entry name" value="SULFITE EFFLUX PUMP SSU1"/>
    <property type="match status" value="1"/>
</dbReference>
<evidence type="ECO:0000256" key="1">
    <source>
        <dbReference type="ARBA" id="ARBA00004651"/>
    </source>
</evidence>
<keyword evidence="6 9" id="KW-1133">Transmembrane helix</keyword>
<name>A0A2T9YDQ1_9FUNG</name>
<keyword evidence="3" id="KW-0813">Transport</keyword>
<proteinExistence type="inferred from homology"/>
<feature type="transmembrane region" description="Helical" evidence="9">
    <location>
        <begin position="12"/>
        <end position="31"/>
    </location>
</feature>